<evidence type="ECO:0000313" key="15">
    <source>
        <dbReference type="Proteomes" id="UP000240418"/>
    </source>
</evidence>
<evidence type="ECO:0000256" key="3">
    <source>
        <dbReference type="ARBA" id="ARBA00012281"/>
    </source>
</evidence>
<evidence type="ECO:0000259" key="12">
    <source>
        <dbReference type="Pfam" id="PF17831"/>
    </source>
</evidence>
<dbReference type="EC" id="1.2.4.1" evidence="3 9"/>
<organism evidence="14 15">
    <name type="scientific">Shimia abyssi</name>
    <dbReference type="NCBI Taxonomy" id="1662395"/>
    <lineage>
        <taxon>Bacteria</taxon>
        <taxon>Pseudomonadati</taxon>
        <taxon>Pseudomonadota</taxon>
        <taxon>Alphaproteobacteria</taxon>
        <taxon>Rhodobacterales</taxon>
        <taxon>Roseobacteraceae</taxon>
    </lineage>
</organism>
<dbReference type="InterPro" id="IPR035807">
    <property type="entry name" value="PDC_E1_N"/>
</dbReference>
<evidence type="ECO:0000256" key="5">
    <source>
        <dbReference type="ARBA" id="ARBA00023002"/>
    </source>
</evidence>
<feature type="domain" description="Transketolase-like C-terminal" evidence="13">
    <location>
        <begin position="708"/>
        <end position="842"/>
    </location>
</feature>
<feature type="domain" description="Transketolase N-terminal" evidence="11">
    <location>
        <begin position="198"/>
        <end position="291"/>
    </location>
</feature>
<evidence type="ECO:0000256" key="4">
    <source>
        <dbReference type="ARBA" id="ARBA00017172"/>
    </source>
</evidence>
<evidence type="ECO:0000256" key="2">
    <source>
        <dbReference type="ARBA" id="ARBA00003157"/>
    </source>
</evidence>
<dbReference type="PANTHER" id="PTHR43825:SF3">
    <property type="entry name" value="PYRUVATE DEHYDROGENASE E1 COMPONENT"/>
    <property type="match status" value="1"/>
</dbReference>
<dbReference type="InterPro" id="IPR055152">
    <property type="entry name" value="Transketolase-like_C_2"/>
</dbReference>
<protein>
    <recommendedName>
        <fullName evidence="4 9">Pyruvate dehydrogenase E1 component</fullName>
        <ecNumber evidence="3 9">1.2.4.1</ecNumber>
    </recommendedName>
</protein>
<evidence type="ECO:0000256" key="1">
    <source>
        <dbReference type="ARBA" id="ARBA00001964"/>
    </source>
</evidence>
<proteinExistence type="predicted"/>
<dbReference type="PANTHER" id="PTHR43825">
    <property type="entry name" value="PYRUVATE DEHYDROGENASE E1 COMPONENT"/>
    <property type="match status" value="1"/>
</dbReference>
<dbReference type="CDD" id="cd02017">
    <property type="entry name" value="TPP_E1_EcPDC_like"/>
    <property type="match status" value="1"/>
</dbReference>
<evidence type="ECO:0000259" key="11">
    <source>
        <dbReference type="Pfam" id="PF00456"/>
    </source>
</evidence>
<evidence type="ECO:0000256" key="9">
    <source>
        <dbReference type="PIRNR" id="PIRNR000156"/>
    </source>
</evidence>
<dbReference type="Gene3D" id="3.40.50.970">
    <property type="match status" value="2"/>
</dbReference>
<comment type="cofactor">
    <cofactor evidence="1 9">
        <name>thiamine diphosphate</name>
        <dbReference type="ChEBI" id="CHEBI:58937"/>
    </cofactor>
</comment>
<evidence type="ECO:0000259" key="13">
    <source>
        <dbReference type="Pfam" id="PF22613"/>
    </source>
</evidence>
<dbReference type="RefSeq" id="WP_106606554.1">
    <property type="nucleotide sequence ID" value="NZ_PYGJ01000001.1"/>
</dbReference>
<dbReference type="InterPro" id="IPR029061">
    <property type="entry name" value="THDP-binding"/>
</dbReference>
<dbReference type="OrthoDB" id="9773339at2"/>
<evidence type="ECO:0000256" key="10">
    <source>
        <dbReference type="PIRSR" id="PIRSR000156-1"/>
    </source>
</evidence>
<dbReference type="Pfam" id="PF22613">
    <property type="entry name" value="Transketolase_C_1"/>
    <property type="match status" value="1"/>
</dbReference>
<dbReference type="Gene3D" id="3.40.50.920">
    <property type="match status" value="1"/>
</dbReference>
<dbReference type="InterPro" id="IPR051157">
    <property type="entry name" value="PDH/Transketolase"/>
</dbReference>
<feature type="binding site" evidence="10">
    <location>
        <position position="229"/>
    </location>
    <ligand>
        <name>Mg(2+)</name>
        <dbReference type="ChEBI" id="CHEBI:18420"/>
    </ligand>
</feature>
<reference evidence="14 15" key="1">
    <citation type="submission" date="2018-03" db="EMBL/GenBank/DDBJ databases">
        <title>Genomic Encyclopedia of Archaeal and Bacterial Type Strains, Phase II (KMG-II): from individual species to whole genera.</title>
        <authorList>
            <person name="Goeker M."/>
        </authorList>
    </citation>
    <scope>NUCLEOTIDE SEQUENCE [LARGE SCALE GENOMIC DNA]</scope>
    <source>
        <strain evidence="14 15">DSM 100673</strain>
    </source>
</reference>
<dbReference type="SUPFAM" id="SSF52922">
    <property type="entry name" value="TK C-terminal domain-like"/>
    <property type="match status" value="1"/>
</dbReference>
<keyword evidence="15" id="KW-1185">Reference proteome</keyword>
<comment type="catalytic activity">
    <reaction evidence="8 9">
        <text>N(6)-[(R)-lipoyl]-L-lysyl-[protein] + pyruvate + H(+) = N(6)-[(R)-S(8)-acetyldihydrolipoyl]-L-lysyl-[protein] + CO2</text>
        <dbReference type="Rhea" id="RHEA:19189"/>
        <dbReference type="Rhea" id="RHEA-COMP:10474"/>
        <dbReference type="Rhea" id="RHEA-COMP:10478"/>
        <dbReference type="ChEBI" id="CHEBI:15361"/>
        <dbReference type="ChEBI" id="CHEBI:15378"/>
        <dbReference type="ChEBI" id="CHEBI:16526"/>
        <dbReference type="ChEBI" id="CHEBI:83099"/>
        <dbReference type="ChEBI" id="CHEBI:83111"/>
        <dbReference type="EC" id="1.2.4.1"/>
    </reaction>
</comment>
<keyword evidence="10" id="KW-0460">Magnesium</keyword>
<comment type="caution">
    <text evidence="14">The sequence shown here is derived from an EMBL/GenBank/DDBJ whole genome shotgun (WGS) entry which is preliminary data.</text>
</comment>
<dbReference type="Pfam" id="PF17831">
    <property type="entry name" value="PDH_E1_M"/>
    <property type="match status" value="1"/>
</dbReference>
<dbReference type="GO" id="GO:0046872">
    <property type="term" value="F:metal ion binding"/>
    <property type="evidence" value="ECO:0007669"/>
    <property type="project" value="UniProtKB-KW"/>
</dbReference>
<dbReference type="NCBIfam" id="TIGR00759">
    <property type="entry name" value="aceE"/>
    <property type="match status" value="1"/>
</dbReference>
<comment type="cofactor">
    <cofactor evidence="10">
        <name>Mg(2+)</name>
        <dbReference type="ChEBI" id="CHEBI:18420"/>
    </cofactor>
</comment>
<dbReference type="Pfam" id="PF00456">
    <property type="entry name" value="Transketolase_N"/>
    <property type="match status" value="1"/>
</dbReference>
<dbReference type="GO" id="GO:0004739">
    <property type="term" value="F:pyruvate dehydrogenase (acetyl-transferring) activity"/>
    <property type="evidence" value="ECO:0007669"/>
    <property type="project" value="UniProtKB-EC"/>
</dbReference>
<name>A0A2P8FJC5_9RHOB</name>
<comment type="function">
    <text evidence="2 9">Component of the pyruvate dehydrogenase (PDH) complex, that catalyzes the overall conversion of pyruvate to acetyl-CoA and CO(2).</text>
</comment>
<dbReference type="AlphaFoldDB" id="A0A2P8FJC5"/>
<evidence type="ECO:0000313" key="14">
    <source>
        <dbReference type="EMBL" id="PSL21836.1"/>
    </source>
</evidence>
<gene>
    <name evidence="14" type="ORF">CLV88_101260</name>
</gene>
<dbReference type="InterPro" id="IPR005474">
    <property type="entry name" value="Transketolase_N"/>
</dbReference>
<dbReference type="EMBL" id="PYGJ01000001">
    <property type="protein sequence ID" value="PSL21836.1"/>
    <property type="molecule type" value="Genomic_DNA"/>
</dbReference>
<dbReference type="Proteomes" id="UP000240418">
    <property type="component" value="Unassembled WGS sequence"/>
</dbReference>
<keyword evidence="7 9" id="KW-0670">Pyruvate</keyword>
<feature type="binding site" evidence="10">
    <location>
        <position position="259"/>
    </location>
    <ligand>
        <name>Mg(2+)</name>
        <dbReference type="ChEBI" id="CHEBI:18420"/>
    </ligand>
</feature>
<dbReference type="FunFam" id="3.40.50.970:FF:000011">
    <property type="entry name" value="Pyruvate dehydrogenase E1 component"/>
    <property type="match status" value="1"/>
</dbReference>
<keyword evidence="10" id="KW-0479">Metal-binding</keyword>
<keyword evidence="6 9" id="KW-0786">Thiamine pyrophosphate</keyword>
<accession>A0A2P8FJC5</accession>
<dbReference type="InterPro" id="IPR009014">
    <property type="entry name" value="Transketo_C/PFOR_II"/>
</dbReference>
<feature type="domain" description="Pyruvate dehydrogenase E1 component middle" evidence="12">
    <location>
        <begin position="469"/>
        <end position="695"/>
    </location>
</feature>
<feature type="binding site" evidence="10">
    <location>
        <position position="261"/>
    </location>
    <ligand>
        <name>Mg(2+)</name>
        <dbReference type="ChEBI" id="CHEBI:18420"/>
    </ligand>
</feature>
<dbReference type="InterPro" id="IPR041621">
    <property type="entry name" value="PDH_E1_M"/>
</dbReference>
<sequence length="884" mass="99395">MATQFEDLDPIESREWQEAVEDVIARDGADRAHFLLDKAVQQARAAGATLPFSATTPYQNTIPTDDQEPFPGDMDMEWRIRTINRWNAMATVVRRNKVSSEYGGHIASFASSAVMYDIGLNHFWRSKSAIHGGDLVFFQGHVIPGIYARSFMEGRITEEQLENFRSEVAGGGLSSYPHPWLMPDYWQFPTVSMGLGPLMAIYQARFMKYMHNRGHIDMADRKVWCFLGDGEMDEPESRGAIDLAAREGLDNLIFVVNCNLQRLDGPVRGNGKIVQELEGDFRGAGWNVIKLLWGKGWDELLEKDTSGKLRQLMDETVDGDYQTFKSKDGAYIRKHFFGKYPETAKLVEDWSDEQIWSLRRGGHDPQKVYTAFKRASDTKDTPTCLLVKTVKGYGMGSAGEGQNTTHQQKKMAEDQLRAFRDRFQIPVSDEDLPNAPFVKLNNAQKAYLADRRKELGGEFPKRESKSDKLEIPALDKFAAQLKSTGEREISTTMAFVRILTTLLRDKKIGKNVVPIVPDESRTFGMEGLFRSVGIYNPLGQTYTPEDADQMMYYKESTDGQVLQEGINEAGAMADWIAAATAYSNHGVPMIPFFIYYSMFGFQRIGDLAWAAGDSRARGFMLGGTAGRTTLNGEGLQHEDGHSHILAGTIPNCVSYDPTFQHEVAVIVQHGLKRMYEDQEDVFFYLTLMNENYSHPDMPMGVEDEIIKGLYRFKEVKKPTKKHVTLMGSGTILVQAIKAAELLEEDFGVTSEIWSAPSLNELARDCQDVERWNRLNPLAEPKTAFVTEQLSKAKGPIIAATDYMKNYAEQIRSCVPGSYTVLGTDGFGRSDSRVNLRRFFEVDANHIAAAAMVDLYREGSITKSVLEKALKKYDIDGTKPNPRLV</sequence>
<dbReference type="InterPro" id="IPR004660">
    <property type="entry name" value="PDH_E1"/>
</dbReference>
<evidence type="ECO:0000256" key="8">
    <source>
        <dbReference type="ARBA" id="ARBA00051231"/>
    </source>
</evidence>
<evidence type="ECO:0000256" key="6">
    <source>
        <dbReference type="ARBA" id="ARBA00023052"/>
    </source>
</evidence>
<keyword evidence="5 9" id="KW-0560">Oxidoreductase</keyword>
<dbReference type="PIRSF" id="PIRSF000156">
    <property type="entry name" value="Pyruvate_dh_E1"/>
    <property type="match status" value="1"/>
</dbReference>
<dbReference type="SUPFAM" id="SSF52518">
    <property type="entry name" value="Thiamin diphosphate-binding fold (THDP-binding)"/>
    <property type="match status" value="2"/>
</dbReference>
<evidence type="ECO:0000256" key="7">
    <source>
        <dbReference type="ARBA" id="ARBA00023317"/>
    </source>
</evidence>